<evidence type="ECO:0000259" key="10">
    <source>
        <dbReference type="PROSITE" id="PS51007"/>
    </source>
</evidence>
<evidence type="ECO:0000256" key="6">
    <source>
        <dbReference type="ARBA" id="ARBA00022982"/>
    </source>
</evidence>
<evidence type="ECO:0000256" key="5">
    <source>
        <dbReference type="ARBA" id="ARBA00022723"/>
    </source>
</evidence>
<feature type="domain" description="Cytochrome c" evidence="10">
    <location>
        <begin position="34"/>
        <end position="114"/>
    </location>
</feature>
<evidence type="ECO:0000256" key="3">
    <source>
        <dbReference type="ARBA" id="ARBA00022617"/>
    </source>
</evidence>
<dbReference type="InterPro" id="IPR009056">
    <property type="entry name" value="Cyt_c-like_dom"/>
</dbReference>
<dbReference type="Pfam" id="PF13442">
    <property type="entry name" value="Cytochrome_CBB3"/>
    <property type="match status" value="1"/>
</dbReference>
<keyword evidence="2" id="KW-0813">Transport</keyword>
<dbReference type="EMBL" id="JBHSCW010000012">
    <property type="protein sequence ID" value="MFC4353381.1"/>
    <property type="molecule type" value="Genomic_DNA"/>
</dbReference>
<proteinExistence type="predicted"/>
<dbReference type="Proteomes" id="UP001595799">
    <property type="component" value="Unassembled WGS sequence"/>
</dbReference>
<keyword evidence="9" id="KW-0732">Signal</keyword>
<evidence type="ECO:0000256" key="2">
    <source>
        <dbReference type="ARBA" id="ARBA00022448"/>
    </source>
</evidence>
<comment type="cofactor">
    <cofactor evidence="1">
        <name>heme c</name>
        <dbReference type="ChEBI" id="CHEBI:61717"/>
    </cofactor>
</comment>
<evidence type="ECO:0000256" key="9">
    <source>
        <dbReference type="SAM" id="SignalP"/>
    </source>
</evidence>
<evidence type="ECO:0000313" key="11">
    <source>
        <dbReference type="EMBL" id="MFC4353381.1"/>
    </source>
</evidence>
<dbReference type="SUPFAM" id="SSF46626">
    <property type="entry name" value="Cytochrome c"/>
    <property type="match status" value="1"/>
</dbReference>
<dbReference type="PROSITE" id="PS51007">
    <property type="entry name" value="CYTC"/>
    <property type="match status" value="1"/>
</dbReference>
<evidence type="ECO:0000256" key="4">
    <source>
        <dbReference type="ARBA" id="ARBA00022660"/>
    </source>
</evidence>
<evidence type="ECO:0000256" key="8">
    <source>
        <dbReference type="PROSITE-ProRule" id="PRU00433"/>
    </source>
</evidence>
<sequence length="116" mass="12256">MPHLLRNKFFCSAFVLIASMFGPSSPAALAGEDESLERGRQLYLEGTQPQCGVCHTLEEAGTSGGIGPNLDNLQPTEEAVRAAVRDGVGVMPAFSDSLSPEEIEAIASYVVSVTQD</sequence>
<dbReference type="RefSeq" id="WP_382423755.1">
    <property type="nucleotide sequence ID" value="NZ_JBHSCW010000012.1"/>
</dbReference>
<comment type="caution">
    <text evidence="11">The sequence shown here is derived from an EMBL/GenBank/DDBJ whole genome shotgun (WGS) entry which is preliminary data.</text>
</comment>
<dbReference type="Gene3D" id="1.10.760.10">
    <property type="entry name" value="Cytochrome c-like domain"/>
    <property type="match status" value="1"/>
</dbReference>
<accession>A0ABV8URN2</accession>
<keyword evidence="3 8" id="KW-0349">Heme</keyword>
<evidence type="ECO:0000256" key="1">
    <source>
        <dbReference type="ARBA" id="ARBA00001926"/>
    </source>
</evidence>
<evidence type="ECO:0000313" key="12">
    <source>
        <dbReference type="Proteomes" id="UP001595799"/>
    </source>
</evidence>
<keyword evidence="6" id="KW-0249">Electron transport</keyword>
<dbReference type="InterPro" id="IPR036909">
    <property type="entry name" value="Cyt_c-like_dom_sf"/>
</dbReference>
<keyword evidence="5 8" id="KW-0479">Metal-binding</keyword>
<keyword evidence="7 8" id="KW-0408">Iron</keyword>
<dbReference type="PRINTS" id="PR00605">
    <property type="entry name" value="CYTCHROMECIC"/>
</dbReference>
<organism evidence="11 12">
    <name type="scientific">Fodinicurvata halophila</name>
    <dbReference type="NCBI Taxonomy" id="1419723"/>
    <lineage>
        <taxon>Bacteria</taxon>
        <taxon>Pseudomonadati</taxon>
        <taxon>Pseudomonadota</taxon>
        <taxon>Alphaproteobacteria</taxon>
        <taxon>Rhodospirillales</taxon>
        <taxon>Rhodovibrionaceae</taxon>
        <taxon>Fodinicurvata</taxon>
    </lineage>
</organism>
<feature type="signal peptide" evidence="9">
    <location>
        <begin position="1"/>
        <end position="30"/>
    </location>
</feature>
<keyword evidence="12" id="KW-1185">Reference proteome</keyword>
<keyword evidence="4" id="KW-0679">Respiratory chain</keyword>
<feature type="chain" id="PRO_5045416908" evidence="9">
    <location>
        <begin position="31"/>
        <end position="116"/>
    </location>
</feature>
<gene>
    <name evidence="11" type="ORF">ACFOW6_17670</name>
</gene>
<reference evidence="12" key="1">
    <citation type="journal article" date="2019" name="Int. J. Syst. Evol. Microbiol.">
        <title>The Global Catalogue of Microorganisms (GCM) 10K type strain sequencing project: providing services to taxonomists for standard genome sequencing and annotation.</title>
        <authorList>
            <consortium name="The Broad Institute Genomics Platform"/>
            <consortium name="The Broad Institute Genome Sequencing Center for Infectious Disease"/>
            <person name="Wu L."/>
            <person name="Ma J."/>
        </authorList>
    </citation>
    <scope>NUCLEOTIDE SEQUENCE [LARGE SCALE GENOMIC DNA]</scope>
    <source>
        <strain evidence="12">CECT 8472</strain>
    </source>
</reference>
<dbReference type="InterPro" id="IPR008168">
    <property type="entry name" value="Cyt_C_IC"/>
</dbReference>
<name>A0ABV8URN2_9PROT</name>
<protein>
    <submittedName>
        <fullName evidence="11">C-type cytochrome</fullName>
    </submittedName>
</protein>
<evidence type="ECO:0000256" key="7">
    <source>
        <dbReference type="ARBA" id="ARBA00023004"/>
    </source>
</evidence>